<dbReference type="STRING" id="648996.Theam_0625"/>
<proteinExistence type="predicted"/>
<dbReference type="RefSeq" id="WP_013537383.1">
    <property type="nucleotide sequence ID" value="NC_014926.1"/>
</dbReference>
<evidence type="ECO:0000256" key="1">
    <source>
        <dbReference type="SAM" id="SignalP"/>
    </source>
</evidence>
<accession>E8T613</accession>
<reference evidence="2" key="1">
    <citation type="submission" date="2011-01" db="EMBL/GenBank/DDBJ databases">
        <title>Complete sequence of chromosome of Thermovibrio ammonificans HB-1.</title>
        <authorList>
            <consortium name="US DOE Joint Genome Institute"/>
            <person name="Lucas S."/>
            <person name="Copeland A."/>
            <person name="Lapidus A."/>
            <person name="Cheng J.-F."/>
            <person name="Goodwin L."/>
            <person name="Pitluck S."/>
            <person name="Davenport K."/>
            <person name="Detter J.C."/>
            <person name="Han C."/>
            <person name="Tapia R."/>
            <person name="Land M."/>
            <person name="Hauser L."/>
            <person name="Kyrpides N."/>
            <person name="Ivanova N."/>
            <person name="Ovchinnikova G."/>
            <person name="Vetriani C."/>
            <person name="Woyke T."/>
        </authorList>
    </citation>
    <scope>NUCLEOTIDE SEQUENCE [LARGE SCALE GENOMIC DNA]</scope>
    <source>
        <strain evidence="2">HB-1</strain>
    </source>
</reference>
<name>E8T613_THEA1</name>
<keyword evidence="3" id="KW-1185">Reference proteome</keyword>
<keyword evidence="1" id="KW-0732">Signal</keyword>
<feature type="chain" id="PRO_5003231232" description="Lipoprotein" evidence="1">
    <location>
        <begin position="24"/>
        <end position="559"/>
    </location>
</feature>
<dbReference type="Proteomes" id="UP000006362">
    <property type="component" value="Chromosome"/>
</dbReference>
<dbReference type="HOGENOM" id="CLU_487387_0_0_0"/>
<dbReference type="EMBL" id="CP002444">
    <property type="protein sequence ID" value="ADU96597.1"/>
    <property type="molecule type" value="Genomic_DNA"/>
</dbReference>
<organism evidence="2 3">
    <name type="scientific">Thermovibrio ammonificans (strain DSM 15698 / JCM 12110 / HB-1)</name>
    <dbReference type="NCBI Taxonomy" id="648996"/>
    <lineage>
        <taxon>Bacteria</taxon>
        <taxon>Pseudomonadati</taxon>
        <taxon>Aquificota</taxon>
        <taxon>Aquificia</taxon>
        <taxon>Desulfurobacteriales</taxon>
        <taxon>Desulfurobacteriaceae</taxon>
        <taxon>Thermovibrio</taxon>
    </lineage>
</organism>
<evidence type="ECO:0008006" key="4">
    <source>
        <dbReference type="Google" id="ProtNLM"/>
    </source>
</evidence>
<protein>
    <recommendedName>
        <fullName evidence="4">Lipoprotein</fullName>
    </recommendedName>
</protein>
<gene>
    <name evidence="2" type="ordered locus">Theam_0625</name>
</gene>
<dbReference type="PROSITE" id="PS51257">
    <property type="entry name" value="PROKAR_LIPOPROTEIN"/>
    <property type="match status" value="1"/>
</dbReference>
<sequence>MKKASLLLLIPALSASCALNPFASKEPQYTPPPVQSQEGVGIEKSKFHGVKNVVYYMKKAFSPVEGEVVLNSYDGYIIDVGREQGVSVGDRFISQSGAVLKITSVSKEYSTALPTLGKPVIGEKVQRLTFNRALFINFAGKKGLELYRELKKEVPSLNLAPYKEGEAFKEKFHLKYPSDFRRRVPVTQLTGYDGFIVVSDAGAAVYDATKKLIRLFPWEGTPVTSVTLSPGKNYKVVLDFKAHATSLFLKNLDSTPEPELLVTTENDVRVYRLIPNTLTVKKIYRFKNPLRGSYLFHTCPVTVNGQSAFVIDGFFQNSKSVRSGLFTIKQGKLVKLAESDLILSCFDENGDGVNDTVWGQKVSRISDKLFSKKVWKLKVQNGRFVKISRVNVPEGFQVTSAQLFKNHGKQFMAYYDLNYYFNVAQGTKIVWRSPIQIGASPNSLYWYSNDMMVSYYITPKPEPTDVDGDGNEEVYFSQNKNAVPGILRNIYTFDGGRILMLYYGAGGFDWEEATSPIYKLGGIEAFSYSPELDAFVAVFTSVSIFKPPRSKLLIIKPKE</sequence>
<dbReference type="AlphaFoldDB" id="E8T613"/>
<dbReference type="KEGG" id="tam:Theam_0625"/>
<dbReference type="OrthoDB" id="9525at2"/>
<feature type="signal peptide" evidence="1">
    <location>
        <begin position="1"/>
        <end position="23"/>
    </location>
</feature>
<evidence type="ECO:0000313" key="3">
    <source>
        <dbReference type="Proteomes" id="UP000006362"/>
    </source>
</evidence>
<dbReference type="eggNOG" id="COG1792">
    <property type="taxonomic scope" value="Bacteria"/>
</dbReference>
<evidence type="ECO:0000313" key="2">
    <source>
        <dbReference type="EMBL" id="ADU96597.1"/>
    </source>
</evidence>